<evidence type="ECO:0000313" key="3">
    <source>
        <dbReference type="Proteomes" id="UP000481858"/>
    </source>
</evidence>
<feature type="region of interest" description="Disordered" evidence="1">
    <location>
        <begin position="1"/>
        <end position="20"/>
    </location>
</feature>
<dbReference type="OrthoDB" id="5381833at2759"/>
<keyword evidence="3" id="KW-1185">Reference proteome</keyword>
<dbReference type="AlphaFoldDB" id="A0A7C8IRL7"/>
<comment type="caution">
    <text evidence="2">The sequence shown here is derived from an EMBL/GenBank/DDBJ whole genome shotgun (WGS) entry which is preliminary data.</text>
</comment>
<evidence type="ECO:0000256" key="1">
    <source>
        <dbReference type="SAM" id="MobiDB-lite"/>
    </source>
</evidence>
<organism evidence="2 3">
    <name type="scientific">Xylaria multiplex</name>
    <dbReference type="NCBI Taxonomy" id="323545"/>
    <lineage>
        <taxon>Eukaryota</taxon>
        <taxon>Fungi</taxon>
        <taxon>Dikarya</taxon>
        <taxon>Ascomycota</taxon>
        <taxon>Pezizomycotina</taxon>
        <taxon>Sordariomycetes</taxon>
        <taxon>Xylariomycetidae</taxon>
        <taxon>Xylariales</taxon>
        <taxon>Xylariaceae</taxon>
        <taxon>Xylaria</taxon>
    </lineage>
</organism>
<sequence>MASQHHMTLRRRIRDDSTHNRDSAVCLGDMMPQLSQATAPTMQDFLAIEPVVHASSPMPTGYDFVSKGNPYITRNCRRQTQLAHQVVYAVVNDEKKQIGIRVPWSVHAAVLQDERATRLERQQKVRKYDESLEKRFREASE</sequence>
<name>A0A7C8IRL7_9PEZI</name>
<dbReference type="PANTHER" id="PTHR38113:SF2">
    <property type="entry name" value="DUF2293 DOMAIN-CONTAINING PROTEIN"/>
    <property type="match status" value="1"/>
</dbReference>
<evidence type="ECO:0000313" key="2">
    <source>
        <dbReference type="EMBL" id="KAF2970546.1"/>
    </source>
</evidence>
<dbReference type="Proteomes" id="UP000481858">
    <property type="component" value="Unassembled WGS sequence"/>
</dbReference>
<reference evidence="2 3" key="1">
    <citation type="submission" date="2019-12" db="EMBL/GenBank/DDBJ databases">
        <title>Draft genome sequence of the ascomycete Xylaria multiplex DSM 110363.</title>
        <authorList>
            <person name="Buettner E."/>
            <person name="Kellner H."/>
        </authorList>
    </citation>
    <scope>NUCLEOTIDE SEQUENCE [LARGE SCALE GENOMIC DNA]</scope>
    <source>
        <strain evidence="2 3">DSM 110363</strain>
    </source>
</reference>
<accession>A0A7C8IRL7</accession>
<protein>
    <submittedName>
        <fullName evidence="2">Uncharacterized protein</fullName>
    </submittedName>
</protein>
<dbReference type="PANTHER" id="PTHR38113">
    <property type="match status" value="1"/>
</dbReference>
<gene>
    <name evidence="2" type="ORF">GQX73_g3032</name>
</gene>
<proteinExistence type="predicted"/>
<dbReference type="EMBL" id="WUBL01000022">
    <property type="protein sequence ID" value="KAF2970546.1"/>
    <property type="molecule type" value="Genomic_DNA"/>
</dbReference>
<dbReference type="InParanoid" id="A0A7C8IRL7"/>